<keyword evidence="3" id="KW-1185">Reference proteome</keyword>
<reference evidence="2 3" key="1">
    <citation type="submission" date="2019-05" db="EMBL/GenBank/DDBJ databases">
        <title>Another draft genome of Portunus trituberculatus and its Hox gene families provides insights of decapod evolution.</title>
        <authorList>
            <person name="Jeong J.-H."/>
            <person name="Song I."/>
            <person name="Kim S."/>
            <person name="Choi T."/>
            <person name="Kim D."/>
            <person name="Ryu S."/>
            <person name="Kim W."/>
        </authorList>
    </citation>
    <scope>NUCLEOTIDE SEQUENCE [LARGE SCALE GENOMIC DNA]</scope>
    <source>
        <tissue evidence="2">Muscle</tissue>
    </source>
</reference>
<accession>A0A5B7DA48</accession>
<feature type="region of interest" description="Disordered" evidence="1">
    <location>
        <begin position="1"/>
        <end position="24"/>
    </location>
</feature>
<evidence type="ECO:0000313" key="3">
    <source>
        <dbReference type="Proteomes" id="UP000324222"/>
    </source>
</evidence>
<comment type="caution">
    <text evidence="2">The sequence shown here is derived from an EMBL/GenBank/DDBJ whole genome shotgun (WGS) entry which is preliminary data.</text>
</comment>
<dbReference type="AlphaFoldDB" id="A0A5B7DA48"/>
<dbReference type="Proteomes" id="UP000324222">
    <property type="component" value="Unassembled WGS sequence"/>
</dbReference>
<name>A0A5B7DA48_PORTR</name>
<protein>
    <submittedName>
        <fullName evidence="2">Uncharacterized protein</fullName>
    </submittedName>
</protein>
<evidence type="ECO:0000313" key="2">
    <source>
        <dbReference type="EMBL" id="MPC18079.1"/>
    </source>
</evidence>
<proteinExistence type="predicted"/>
<gene>
    <name evidence="2" type="ORF">E2C01_010953</name>
</gene>
<evidence type="ECO:0000256" key="1">
    <source>
        <dbReference type="SAM" id="MobiDB-lite"/>
    </source>
</evidence>
<dbReference type="EMBL" id="VSRR010000645">
    <property type="protein sequence ID" value="MPC18079.1"/>
    <property type="molecule type" value="Genomic_DNA"/>
</dbReference>
<organism evidence="2 3">
    <name type="scientific">Portunus trituberculatus</name>
    <name type="common">Swimming crab</name>
    <name type="synonym">Neptunus trituberculatus</name>
    <dbReference type="NCBI Taxonomy" id="210409"/>
    <lineage>
        <taxon>Eukaryota</taxon>
        <taxon>Metazoa</taxon>
        <taxon>Ecdysozoa</taxon>
        <taxon>Arthropoda</taxon>
        <taxon>Crustacea</taxon>
        <taxon>Multicrustacea</taxon>
        <taxon>Malacostraca</taxon>
        <taxon>Eumalacostraca</taxon>
        <taxon>Eucarida</taxon>
        <taxon>Decapoda</taxon>
        <taxon>Pleocyemata</taxon>
        <taxon>Brachyura</taxon>
        <taxon>Eubrachyura</taxon>
        <taxon>Portunoidea</taxon>
        <taxon>Portunidae</taxon>
        <taxon>Portuninae</taxon>
        <taxon>Portunus</taxon>
    </lineage>
</organism>
<feature type="compositionally biased region" description="Polar residues" evidence="1">
    <location>
        <begin position="10"/>
        <end position="24"/>
    </location>
</feature>
<sequence length="81" mass="8446">MTEPEAGSAQAASTSGPTQSGRNVTSFFNKVLSSSATGAKVAGTEPEVMDLSLKNSGLGEKWEENGFQAEWLMSGMDSVVM</sequence>